<evidence type="ECO:0000259" key="2">
    <source>
        <dbReference type="Pfam" id="PF07833"/>
    </source>
</evidence>
<dbReference type="Proteomes" id="UP000198636">
    <property type="component" value="Unassembled WGS sequence"/>
</dbReference>
<accession>A0A1G5KMB3</accession>
<dbReference type="STRING" id="1120976.SAMN03080606_03605"/>
<name>A0A1G5KMB3_9FIRM</name>
<protein>
    <submittedName>
        <fullName evidence="4">PrcB C-terminal</fullName>
    </submittedName>
</protein>
<dbReference type="Gene3D" id="3.30.457.10">
    <property type="entry name" value="Copper amine oxidase-like, N-terminal domain"/>
    <property type="match status" value="1"/>
</dbReference>
<dbReference type="EMBL" id="FMUS01000029">
    <property type="protein sequence ID" value="SCZ01767.1"/>
    <property type="molecule type" value="Genomic_DNA"/>
</dbReference>
<feature type="chain" id="PRO_5011539833" evidence="1">
    <location>
        <begin position="27"/>
        <end position="623"/>
    </location>
</feature>
<organism evidence="4 5">
    <name type="scientific">Alkaliphilus peptidifermentans DSM 18978</name>
    <dbReference type="NCBI Taxonomy" id="1120976"/>
    <lineage>
        <taxon>Bacteria</taxon>
        <taxon>Bacillati</taxon>
        <taxon>Bacillota</taxon>
        <taxon>Clostridia</taxon>
        <taxon>Peptostreptococcales</taxon>
        <taxon>Natronincolaceae</taxon>
        <taxon>Alkaliphilus</taxon>
    </lineage>
</organism>
<feature type="domain" description="PrcB C-terminal" evidence="3">
    <location>
        <begin position="426"/>
        <end position="482"/>
    </location>
</feature>
<keyword evidence="5" id="KW-1185">Reference proteome</keyword>
<reference evidence="4 5" key="1">
    <citation type="submission" date="2016-10" db="EMBL/GenBank/DDBJ databases">
        <authorList>
            <person name="de Groot N.N."/>
        </authorList>
    </citation>
    <scope>NUCLEOTIDE SEQUENCE [LARGE SCALE GENOMIC DNA]</scope>
    <source>
        <strain evidence="4 5">DSM 18978</strain>
    </source>
</reference>
<evidence type="ECO:0000259" key="3">
    <source>
        <dbReference type="Pfam" id="PF14343"/>
    </source>
</evidence>
<feature type="signal peptide" evidence="1">
    <location>
        <begin position="1"/>
        <end position="26"/>
    </location>
</feature>
<dbReference type="RefSeq" id="WP_176759090.1">
    <property type="nucleotide sequence ID" value="NZ_FMUS01000029.1"/>
</dbReference>
<dbReference type="SUPFAM" id="SSF55383">
    <property type="entry name" value="Copper amine oxidase, domain N"/>
    <property type="match status" value="1"/>
</dbReference>
<proteinExistence type="predicted"/>
<gene>
    <name evidence="4" type="ORF">SAMN03080606_03605</name>
</gene>
<keyword evidence="1" id="KW-0732">Signal</keyword>
<dbReference type="AlphaFoldDB" id="A0A1G5KMB3"/>
<evidence type="ECO:0000313" key="4">
    <source>
        <dbReference type="EMBL" id="SCZ01767.1"/>
    </source>
</evidence>
<sequence length="623" mass="70061">MIRSKYSKALVAGICFSVISSSVVFANPYDVESGTMRKIEIAIEDRYDLYERHQEIDNYLFKENVDKIVEWGFVVTHTGPMDEYIEIGITPYNEENADYLYAVFGRDDVKVVEGHQAVTLPIDITNRIIDREMYSGHELAERHWKIDNFVFEKYAEKIQAYGFSVTSTGPMDDYIEIGIIPYNEDNANYLYDIIGRDEVKIVEGIQAVTLPVEINDNIKINDLDQPVSSTDQDRIIRDTNTIGNKDFKQEPGILIYIDGEQPELDAMPIIENNRTLIPVRGVMEKMGANVEWDGEENAVKVIMDDVSILLHIGQDTAVITRDIDKEQVLETINLDVPAKIIEGRTFIPGRFVAEALGAIVGWNDENRSVIIQTQNKGDIISVERPIDFEKAMDYMIVENDELMDWYLENINEEGVHSLTDGKWKHVLISAGEKPSGGYELNVESVTEVTPGTAYIYATLVSPEEGVPVTDAITYPHALIRFEGNSIEKLQWDITDINQGNGGISIEDEVGESLLEMEKGISIESIKDMKLYSLMQEEIKEFSQDEIVEIINHLNTGATYNGAYITMLAGNSIKITLEDEGELQLTSFGSKDYVIVSGALNGEFVSYCIISPEVGSILLDLTEE</sequence>
<feature type="domain" description="Copper amine oxidase-like N-terminal" evidence="2">
    <location>
        <begin position="257"/>
        <end position="371"/>
    </location>
</feature>
<dbReference type="InterPro" id="IPR036582">
    <property type="entry name" value="Mao_N_sf"/>
</dbReference>
<dbReference type="InterPro" id="IPR012854">
    <property type="entry name" value="Cu_amine_oxidase-like_N"/>
</dbReference>
<dbReference type="InterPro" id="IPR025748">
    <property type="entry name" value="PrcB_C_dom"/>
</dbReference>
<evidence type="ECO:0000313" key="5">
    <source>
        <dbReference type="Proteomes" id="UP000198636"/>
    </source>
</evidence>
<dbReference type="Pfam" id="PF14343">
    <property type="entry name" value="PrcB_C"/>
    <property type="match status" value="1"/>
</dbReference>
<evidence type="ECO:0000256" key="1">
    <source>
        <dbReference type="SAM" id="SignalP"/>
    </source>
</evidence>
<dbReference type="Pfam" id="PF07833">
    <property type="entry name" value="Cu_amine_oxidN1"/>
    <property type="match status" value="1"/>
</dbReference>